<comment type="caution">
    <text evidence="2">Lacks conserved residue(s) required for the propagation of feature annotation.</text>
</comment>
<comment type="caution">
    <text evidence="4">The sequence shown here is derived from an EMBL/GenBank/DDBJ whole genome shotgun (WGS) entry which is preliminary data.</text>
</comment>
<evidence type="ECO:0000256" key="1">
    <source>
        <dbReference type="ARBA" id="ARBA00022553"/>
    </source>
</evidence>
<dbReference type="AlphaFoldDB" id="A0A317EQ93"/>
<dbReference type="InterPro" id="IPR001789">
    <property type="entry name" value="Sig_transdc_resp-reg_receiver"/>
</dbReference>
<dbReference type="EMBL" id="QGNZ01000001">
    <property type="protein sequence ID" value="PWS28834.1"/>
    <property type="molecule type" value="Genomic_DNA"/>
</dbReference>
<dbReference type="RefSeq" id="WP_109924265.1">
    <property type="nucleotide sequence ID" value="NZ_QGNZ01000001.1"/>
</dbReference>
<dbReference type="Proteomes" id="UP000245379">
    <property type="component" value="Unassembled WGS sequence"/>
</dbReference>
<evidence type="ECO:0000259" key="3">
    <source>
        <dbReference type="PROSITE" id="PS50110"/>
    </source>
</evidence>
<dbReference type="Pfam" id="PF00072">
    <property type="entry name" value="Response_reg"/>
    <property type="match status" value="1"/>
</dbReference>
<name>A0A317EQ93_9SPHI</name>
<protein>
    <recommendedName>
        <fullName evidence="3">Response regulatory domain-containing protein</fullName>
    </recommendedName>
</protein>
<dbReference type="SMART" id="SM00448">
    <property type="entry name" value="REC"/>
    <property type="match status" value="1"/>
</dbReference>
<dbReference type="OrthoDB" id="677887at2"/>
<gene>
    <name evidence="4" type="ORF">DHW03_03090</name>
</gene>
<dbReference type="InterPro" id="IPR050595">
    <property type="entry name" value="Bact_response_regulator"/>
</dbReference>
<dbReference type="InterPro" id="IPR011006">
    <property type="entry name" value="CheY-like_superfamily"/>
</dbReference>
<accession>A0A317EQ93</accession>
<dbReference type="PROSITE" id="PS50110">
    <property type="entry name" value="RESPONSE_REGULATORY"/>
    <property type="match status" value="1"/>
</dbReference>
<dbReference type="SUPFAM" id="SSF52172">
    <property type="entry name" value="CheY-like"/>
    <property type="match status" value="1"/>
</dbReference>
<evidence type="ECO:0000256" key="2">
    <source>
        <dbReference type="PROSITE-ProRule" id="PRU00169"/>
    </source>
</evidence>
<dbReference type="PANTHER" id="PTHR44591:SF3">
    <property type="entry name" value="RESPONSE REGULATORY DOMAIN-CONTAINING PROTEIN"/>
    <property type="match status" value="1"/>
</dbReference>
<reference evidence="4 5" key="1">
    <citation type="submission" date="2018-05" db="EMBL/GenBank/DDBJ databases">
        <title>Pedobacter paludis sp. nov., isolated from wetland soil.</title>
        <authorList>
            <person name="Zhang Y."/>
            <person name="Wang G."/>
        </authorList>
    </citation>
    <scope>NUCLEOTIDE SEQUENCE [LARGE SCALE GENOMIC DNA]</scope>
    <source>
        <strain evidence="4 5">KCTC22721</strain>
    </source>
</reference>
<evidence type="ECO:0000313" key="4">
    <source>
        <dbReference type="EMBL" id="PWS28834.1"/>
    </source>
</evidence>
<dbReference type="Gene3D" id="3.40.50.2300">
    <property type="match status" value="1"/>
</dbReference>
<keyword evidence="5" id="KW-1185">Reference proteome</keyword>
<organism evidence="4 5">
    <name type="scientific">Pedobacter yonginense</name>
    <dbReference type="NCBI Taxonomy" id="651869"/>
    <lineage>
        <taxon>Bacteria</taxon>
        <taxon>Pseudomonadati</taxon>
        <taxon>Bacteroidota</taxon>
        <taxon>Sphingobacteriia</taxon>
        <taxon>Sphingobacteriales</taxon>
        <taxon>Sphingobacteriaceae</taxon>
        <taxon>Pedobacter</taxon>
    </lineage>
</organism>
<proteinExistence type="predicted"/>
<dbReference type="PANTHER" id="PTHR44591">
    <property type="entry name" value="STRESS RESPONSE REGULATOR PROTEIN 1"/>
    <property type="match status" value="1"/>
</dbReference>
<feature type="domain" description="Response regulatory" evidence="3">
    <location>
        <begin position="3"/>
        <end position="116"/>
    </location>
</feature>
<keyword evidence="1" id="KW-0597">Phosphoprotein</keyword>
<evidence type="ECO:0000313" key="5">
    <source>
        <dbReference type="Proteomes" id="UP000245379"/>
    </source>
</evidence>
<dbReference type="GO" id="GO:0000160">
    <property type="term" value="P:phosphorelay signal transduction system"/>
    <property type="evidence" value="ECO:0007669"/>
    <property type="project" value="InterPro"/>
</dbReference>
<sequence length="118" mass="13215">MKKILVIDDDHEVHTLVPNIFKHRNYQIKGTLHIGNLEEVLNDFKPDLIMLNDFSGGIEGSVVCNYLKSKEVFESIPIIMVSASDIDDEGPACTPDALIKKPFNADELIKQVDDFLCA</sequence>